<dbReference type="AlphaFoldDB" id="A0A6L8MJL9"/>
<comment type="caution">
    <text evidence="4">The sequence shown here is derived from an EMBL/GenBank/DDBJ whole genome shotgun (WGS) entry which is preliminary data.</text>
</comment>
<dbReference type="EMBL" id="WWCP01000008">
    <property type="protein sequence ID" value="MYM82122.1"/>
    <property type="molecule type" value="Genomic_DNA"/>
</dbReference>
<proteinExistence type="predicted"/>
<dbReference type="GO" id="GO:0004803">
    <property type="term" value="F:transposase activity"/>
    <property type="evidence" value="ECO:0007669"/>
    <property type="project" value="InterPro"/>
</dbReference>
<dbReference type="InterPro" id="IPR047650">
    <property type="entry name" value="Transpos_IS110"/>
</dbReference>
<feature type="domain" description="Transposase IS110-like N-terminal" evidence="2">
    <location>
        <begin position="1"/>
        <end position="96"/>
    </location>
</feature>
<dbReference type="GO" id="GO:0003677">
    <property type="term" value="F:DNA binding"/>
    <property type="evidence" value="ECO:0007669"/>
    <property type="project" value="InterPro"/>
</dbReference>
<name>A0A6L8MJL9_9BURK</name>
<dbReference type="Pfam" id="PF01548">
    <property type="entry name" value="DEDD_Tnp_IS110"/>
    <property type="match status" value="1"/>
</dbReference>
<organism evidence="4 5">
    <name type="scientific">Duganella lactea</name>
    <dbReference type="NCBI Taxonomy" id="2692173"/>
    <lineage>
        <taxon>Bacteria</taxon>
        <taxon>Pseudomonadati</taxon>
        <taxon>Pseudomonadota</taxon>
        <taxon>Betaproteobacteria</taxon>
        <taxon>Burkholderiales</taxon>
        <taxon>Oxalobacteraceae</taxon>
        <taxon>Telluria group</taxon>
        <taxon>Duganella</taxon>
    </lineage>
</organism>
<dbReference type="Pfam" id="PF02371">
    <property type="entry name" value="Transposase_20"/>
    <property type="match status" value="1"/>
</dbReference>
<reference evidence="4 5" key="1">
    <citation type="submission" date="2019-12" db="EMBL/GenBank/DDBJ databases">
        <title>Novel species isolated from a subtropical stream in China.</title>
        <authorList>
            <person name="Lu H."/>
        </authorList>
    </citation>
    <scope>NUCLEOTIDE SEQUENCE [LARGE SCALE GENOMIC DNA]</scope>
    <source>
        <strain evidence="4 5">FT50W</strain>
    </source>
</reference>
<dbReference type="InterPro" id="IPR002525">
    <property type="entry name" value="Transp_IS110-like_N"/>
</dbReference>
<feature type="domain" description="Transposase IS116/IS110/IS902 C-terminal" evidence="3">
    <location>
        <begin position="142"/>
        <end position="226"/>
    </location>
</feature>
<keyword evidence="1" id="KW-0175">Coiled coil</keyword>
<dbReference type="NCBIfam" id="NF033542">
    <property type="entry name" value="transpos_IS110"/>
    <property type="match status" value="1"/>
</dbReference>
<sequence>MEATGVYYEAVATALHDAGFMVSVANPSCVKGFGQSENVRNKTDTADAALIARYCALIKPAAWSPPPREQRQLRAWSQRLQALKDMRQQEHNRLESYTVSGMTDVAAHAQTLIEWLDKEIKRLEQTIDDHIDGHPQLKRDAELMTSITGIGTTTAARLLGQFGDIRRFTSAKAFAAFLGVTPMQRSSGTSLKGRTIISRSGSTSMRAALYMPGLVAKRHNPLLNTFAERLTKNGMSNKAVISAVVHKLTHLIYGVIRTGKPFDPKYLSKKLAIQDGI</sequence>
<evidence type="ECO:0000256" key="1">
    <source>
        <dbReference type="SAM" id="Coils"/>
    </source>
</evidence>
<evidence type="ECO:0000313" key="5">
    <source>
        <dbReference type="Proteomes" id="UP000474565"/>
    </source>
</evidence>
<gene>
    <name evidence="4" type="ORF">GTP44_09175</name>
</gene>
<dbReference type="GO" id="GO:0006313">
    <property type="term" value="P:DNA transposition"/>
    <property type="evidence" value="ECO:0007669"/>
    <property type="project" value="InterPro"/>
</dbReference>
<dbReference type="PANTHER" id="PTHR33055:SF3">
    <property type="entry name" value="PUTATIVE TRANSPOSASE FOR IS117-RELATED"/>
    <property type="match status" value="1"/>
</dbReference>
<protein>
    <submittedName>
        <fullName evidence="4">IS110 family transposase</fullName>
    </submittedName>
</protein>
<evidence type="ECO:0000259" key="2">
    <source>
        <dbReference type="Pfam" id="PF01548"/>
    </source>
</evidence>
<accession>A0A6L8MJL9</accession>
<evidence type="ECO:0000259" key="3">
    <source>
        <dbReference type="Pfam" id="PF02371"/>
    </source>
</evidence>
<evidence type="ECO:0000313" key="4">
    <source>
        <dbReference type="EMBL" id="MYM82122.1"/>
    </source>
</evidence>
<dbReference type="Proteomes" id="UP000474565">
    <property type="component" value="Unassembled WGS sequence"/>
</dbReference>
<dbReference type="PANTHER" id="PTHR33055">
    <property type="entry name" value="TRANSPOSASE FOR INSERTION SEQUENCE ELEMENT IS1111A"/>
    <property type="match status" value="1"/>
</dbReference>
<feature type="coiled-coil region" evidence="1">
    <location>
        <begin position="73"/>
        <end position="126"/>
    </location>
</feature>
<dbReference type="InterPro" id="IPR003346">
    <property type="entry name" value="Transposase_20"/>
</dbReference>